<dbReference type="SUPFAM" id="SSF51419">
    <property type="entry name" value="PLP-binding barrel"/>
    <property type="match status" value="1"/>
</dbReference>
<evidence type="ECO:0000256" key="2">
    <source>
        <dbReference type="RuleBase" id="RU004514"/>
    </source>
</evidence>
<dbReference type="PANTHER" id="PTHR10146:SF14">
    <property type="entry name" value="PYRIDOXAL PHOSPHATE HOMEOSTASIS PROTEIN"/>
    <property type="match status" value="1"/>
</dbReference>
<dbReference type="Gene3D" id="3.20.20.10">
    <property type="entry name" value="Alanine racemase"/>
    <property type="match status" value="1"/>
</dbReference>
<name>A0A1H3QT76_9FIRM</name>
<dbReference type="Proteomes" id="UP000198625">
    <property type="component" value="Unassembled WGS sequence"/>
</dbReference>
<dbReference type="CDD" id="cd00635">
    <property type="entry name" value="PLPDE_III_YBL036c_like"/>
    <property type="match status" value="1"/>
</dbReference>
<feature type="domain" description="Alanine racemase N-terminal" evidence="3">
    <location>
        <begin position="5"/>
        <end position="151"/>
    </location>
</feature>
<organism evidence="4 5">
    <name type="scientific">Proteiniborus ethanoligenes</name>
    <dbReference type="NCBI Taxonomy" id="415015"/>
    <lineage>
        <taxon>Bacteria</taxon>
        <taxon>Bacillati</taxon>
        <taxon>Bacillota</taxon>
        <taxon>Clostridia</taxon>
        <taxon>Eubacteriales</taxon>
        <taxon>Proteiniborus</taxon>
    </lineage>
</organism>
<evidence type="ECO:0000259" key="3">
    <source>
        <dbReference type="Pfam" id="PF01168"/>
    </source>
</evidence>
<dbReference type="NCBIfam" id="TIGR00044">
    <property type="entry name" value="YggS family pyridoxal phosphate-dependent enzyme"/>
    <property type="match status" value="1"/>
</dbReference>
<evidence type="ECO:0000313" key="4">
    <source>
        <dbReference type="EMBL" id="SDZ16637.1"/>
    </source>
</evidence>
<dbReference type="InterPro" id="IPR001608">
    <property type="entry name" value="Ala_racemase_N"/>
</dbReference>
<keyword evidence="1" id="KW-0663">Pyridoxal phosphate</keyword>
<comment type="similarity">
    <text evidence="2">Belongs to the pyridoxal phosphate-binding protein YggS/PROSC family.</text>
</comment>
<dbReference type="EMBL" id="FNQE01000022">
    <property type="protein sequence ID" value="SDZ16637.1"/>
    <property type="molecule type" value="Genomic_DNA"/>
</dbReference>
<gene>
    <name evidence="4" type="ORF">SAMN05660462_02086</name>
</gene>
<dbReference type="InterPro" id="IPR011078">
    <property type="entry name" value="PyrdxlP_homeostasis"/>
</dbReference>
<evidence type="ECO:0000313" key="5">
    <source>
        <dbReference type="Proteomes" id="UP000198625"/>
    </source>
</evidence>
<dbReference type="STRING" id="415015.SAMN05660462_02086"/>
<protein>
    <submittedName>
        <fullName evidence="4">Pyridoxal phosphate enzyme, YggS family</fullName>
    </submittedName>
</protein>
<keyword evidence="5" id="KW-1185">Reference proteome</keyword>
<dbReference type="AlphaFoldDB" id="A0A1H3QT76"/>
<reference evidence="4 5" key="1">
    <citation type="submission" date="2016-10" db="EMBL/GenBank/DDBJ databases">
        <authorList>
            <person name="de Groot N.N."/>
        </authorList>
    </citation>
    <scope>NUCLEOTIDE SEQUENCE [LARGE SCALE GENOMIC DNA]</scope>
    <source>
        <strain evidence="4 5">DSM 21650</strain>
    </source>
</reference>
<sequence length="153" mass="17526">MIGHLQTNKVKHIIDKVHMIHSLDRISLAKEIQKRAEEKDIDISVLVQVNIAEEDSKFGLKKEEVIPFIKSIGELDRIKIKGLMTIAPYVEEPEEVRCVFRDLKILFECIKEIGLKNTDMKYLSMGMTNDFEIALEEGANIIRIGTGIFGKRE</sequence>
<evidence type="ECO:0000256" key="1">
    <source>
        <dbReference type="ARBA" id="ARBA00022898"/>
    </source>
</evidence>
<accession>A0A1H3QT76</accession>
<dbReference type="GO" id="GO:0030170">
    <property type="term" value="F:pyridoxal phosphate binding"/>
    <property type="evidence" value="ECO:0007669"/>
    <property type="project" value="InterPro"/>
</dbReference>
<dbReference type="InterPro" id="IPR029066">
    <property type="entry name" value="PLP-binding_barrel"/>
</dbReference>
<proteinExistence type="inferred from homology"/>
<dbReference type="Pfam" id="PF01168">
    <property type="entry name" value="Ala_racemase_N"/>
    <property type="match status" value="1"/>
</dbReference>
<dbReference type="PANTHER" id="PTHR10146">
    <property type="entry name" value="PROLINE SYNTHETASE CO-TRANSCRIBED BACTERIAL HOMOLOG PROTEIN"/>
    <property type="match status" value="1"/>
</dbReference>